<gene>
    <name evidence="2" type="ORF">SCLCIDRAFT_30751</name>
</gene>
<keyword evidence="3" id="KW-1185">Reference proteome</keyword>
<evidence type="ECO:0000313" key="2">
    <source>
        <dbReference type="EMBL" id="KIM54963.1"/>
    </source>
</evidence>
<evidence type="ECO:0000313" key="3">
    <source>
        <dbReference type="Proteomes" id="UP000053989"/>
    </source>
</evidence>
<keyword evidence="1" id="KW-0732">Signal</keyword>
<proteinExistence type="predicted"/>
<dbReference type="Proteomes" id="UP000053989">
    <property type="component" value="Unassembled WGS sequence"/>
</dbReference>
<organism evidence="2 3">
    <name type="scientific">Scleroderma citrinum Foug A</name>
    <dbReference type="NCBI Taxonomy" id="1036808"/>
    <lineage>
        <taxon>Eukaryota</taxon>
        <taxon>Fungi</taxon>
        <taxon>Dikarya</taxon>
        <taxon>Basidiomycota</taxon>
        <taxon>Agaricomycotina</taxon>
        <taxon>Agaricomycetes</taxon>
        <taxon>Agaricomycetidae</taxon>
        <taxon>Boletales</taxon>
        <taxon>Sclerodermatineae</taxon>
        <taxon>Sclerodermataceae</taxon>
        <taxon>Scleroderma</taxon>
    </lineage>
</organism>
<dbReference type="InParanoid" id="A0A0C2YZF7"/>
<name>A0A0C2YZF7_9AGAM</name>
<dbReference type="AlphaFoldDB" id="A0A0C2YZF7"/>
<reference evidence="3" key="2">
    <citation type="submission" date="2015-01" db="EMBL/GenBank/DDBJ databases">
        <title>Evolutionary Origins and Diversification of the Mycorrhizal Mutualists.</title>
        <authorList>
            <consortium name="DOE Joint Genome Institute"/>
            <consortium name="Mycorrhizal Genomics Consortium"/>
            <person name="Kohler A."/>
            <person name="Kuo A."/>
            <person name="Nagy L.G."/>
            <person name="Floudas D."/>
            <person name="Copeland A."/>
            <person name="Barry K.W."/>
            <person name="Cichocki N."/>
            <person name="Veneault-Fourrey C."/>
            <person name="LaButti K."/>
            <person name="Lindquist E.A."/>
            <person name="Lipzen A."/>
            <person name="Lundell T."/>
            <person name="Morin E."/>
            <person name="Murat C."/>
            <person name="Riley R."/>
            <person name="Ohm R."/>
            <person name="Sun H."/>
            <person name="Tunlid A."/>
            <person name="Henrissat B."/>
            <person name="Grigoriev I.V."/>
            <person name="Hibbett D.S."/>
            <person name="Martin F."/>
        </authorList>
    </citation>
    <scope>NUCLEOTIDE SEQUENCE [LARGE SCALE GENOMIC DNA]</scope>
    <source>
        <strain evidence="3">Foug A</strain>
    </source>
</reference>
<accession>A0A0C2YZF7</accession>
<evidence type="ECO:0000256" key="1">
    <source>
        <dbReference type="SAM" id="SignalP"/>
    </source>
</evidence>
<feature type="chain" id="PRO_5002159758" evidence="1">
    <location>
        <begin position="19"/>
        <end position="382"/>
    </location>
</feature>
<reference evidence="2 3" key="1">
    <citation type="submission" date="2014-04" db="EMBL/GenBank/DDBJ databases">
        <authorList>
            <consortium name="DOE Joint Genome Institute"/>
            <person name="Kuo A."/>
            <person name="Kohler A."/>
            <person name="Nagy L.G."/>
            <person name="Floudas D."/>
            <person name="Copeland A."/>
            <person name="Barry K.W."/>
            <person name="Cichocki N."/>
            <person name="Veneault-Fourrey C."/>
            <person name="LaButti K."/>
            <person name="Lindquist E.A."/>
            <person name="Lipzen A."/>
            <person name="Lundell T."/>
            <person name="Morin E."/>
            <person name="Murat C."/>
            <person name="Sun H."/>
            <person name="Tunlid A."/>
            <person name="Henrissat B."/>
            <person name="Grigoriev I.V."/>
            <person name="Hibbett D.S."/>
            <person name="Martin F."/>
            <person name="Nordberg H.P."/>
            <person name="Cantor M.N."/>
            <person name="Hua S.X."/>
        </authorList>
    </citation>
    <scope>NUCLEOTIDE SEQUENCE [LARGE SCALE GENOMIC DNA]</scope>
    <source>
        <strain evidence="2 3">Foug A</strain>
    </source>
</reference>
<sequence length="382" mass="41986">MHLVLAHLLLALIPLVTAEFISGGSFGRSTIGPYNNCSGTLTARPKDIANDTLPNIGPSDQGGWERWDLTLYQIGLFLNMRWSQGDFASNDSNPSNATFELLAKFDDGRVFNKSVTGKKLTYTDFPLLYSISIGENTLTWDESQTWFNATLNFDGVTASIGSESIMLDKFSPYAGWIIGQLTEGLFCGIPMTRGYSHVGSIRFPWGEKVKVDAQSILFHMFATQPLQTLATNYGIHTFRSAGMEFGDTFIYENAQAPNTSVINPEYSAFFLGRAEKRGRGYEPYTIYAGTNSDLLTVTDTNTSTEAQLAGCANTSFVPFTWNYTLPSPTLEQLDSAGGKTAFIIIPNITAQEPFGTEYVDTQWGMGLAYSYTAPGEIESPTR</sequence>
<dbReference type="OrthoDB" id="2666353at2759"/>
<protein>
    <submittedName>
        <fullName evidence="2">Uncharacterized protein</fullName>
    </submittedName>
</protein>
<feature type="signal peptide" evidence="1">
    <location>
        <begin position="1"/>
        <end position="18"/>
    </location>
</feature>
<dbReference type="HOGENOM" id="CLU_042825_0_0_1"/>
<dbReference type="EMBL" id="KN822144">
    <property type="protein sequence ID" value="KIM54963.1"/>
    <property type="molecule type" value="Genomic_DNA"/>
</dbReference>